<evidence type="ECO:0000256" key="4">
    <source>
        <dbReference type="ARBA" id="ARBA00022827"/>
    </source>
</evidence>
<keyword evidence="5" id="KW-0560">Oxidoreductase</keyword>
<accession>A0A1G7UQP6</accession>
<name>A0A1G7UQP6_9PROT</name>
<dbReference type="Pfam" id="PF00441">
    <property type="entry name" value="Acyl-CoA_dh_1"/>
    <property type="match status" value="1"/>
</dbReference>
<dbReference type="InterPro" id="IPR006091">
    <property type="entry name" value="Acyl-CoA_Oxase/DH_mid-dom"/>
</dbReference>
<dbReference type="PANTHER" id="PTHR42803">
    <property type="entry name" value="ACYL-COA DEHYDROGENASE"/>
    <property type="match status" value="1"/>
</dbReference>
<dbReference type="Pfam" id="PF12806">
    <property type="entry name" value="Acyl-CoA_dh_C"/>
    <property type="match status" value="1"/>
</dbReference>
<proteinExistence type="inferred from homology"/>
<dbReference type="SUPFAM" id="SSF47203">
    <property type="entry name" value="Acyl-CoA dehydrogenase C-terminal domain-like"/>
    <property type="match status" value="1"/>
</dbReference>
<evidence type="ECO:0000259" key="9">
    <source>
        <dbReference type="Pfam" id="PF12806"/>
    </source>
</evidence>
<evidence type="ECO:0000256" key="1">
    <source>
        <dbReference type="ARBA" id="ARBA00001974"/>
    </source>
</evidence>
<dbReference type="Gene3D" id="2.40.110.10">
    <property type="entry name" value="Butyryl-CoA Dehydrogenase, subunit A, domain 2"/>
    <property type="match status" value="1"/>
</dbReference>
<dbReference type="InterPro" id="IPR009100">
    <property type="entry name" value="AcylCoA_DH/oxidase_NM_dom_sf"/>
</dbReference>
<sequence length="601" mass="64618">MDDSLIPRRELDFLLFDLLEVERLAERPRHADHGRDTIAAMLDTAEALARDHFAPHNRKADEAEPRLENGRVVTIPEVGAALRRFSEAGFMAAVGDAEWGGLQVPYSVNLAINALFSAANISTMTYAFLTQAAANLISVFGSQAQKETWLPPLLAGDFFGTMALTEPQAGSSLADLRTRAEPQEDGSYRLFGAKIFISGGEHELARNIVHLVLARLPDAPPGVKGISLFLVPRFLPGPDGAPGEKNDIALAGLIHKMGYRGTTSTLLNFGEAEGATGWLVGEAGQGLAAMFHMMNESRVIVGNGAAALGHAGYRQSLAYARERAQGRPPGAKDPATPQVPILRHADVKRMLLAQKAYAEGALALTLYCGRLIDDEHTADDAPARAEARRLLDILTPIAKSWPSQWCLEGNNLAIQVLGGYGYTRDYPVEQTWRDNRLNPIHEGTHGIQAQDLLGRKVRQEDGAAFALLCDRIEATIAASRDTPPLASHAGALENILVRVRATTAGLLAAMAGGRAETALGHASVYLEALGHVVVAWLWLKQARVAQAGLDAAPAAAEHAFLTGKLAACHHFFAWELPRVGPWLDGLAVLDGTWASLPEDCF</sequence>
<evidence type="ECO:0000256" key="2">
    <source>
        <dbReference type="ARBA" id="ARBA00009347"/>
    </source>
</evidence>
<dbReference type="InterPro" id="IPR009075">
    <property type="entry name" value="AcylCo_DH/oxidase_C"/>
</dbReference>
<dbReference type="Pfam" id="PF02771">
    <property type="entry name" value="Acyl-CoA_dh_N"/>
    <property type="match status" value="1"/>
</dbReference>
<reference evidence="11" key="1">
    <citation type="submission" date="2016-10" db="EMBL/GenBank/DDBJ databases">
        <authorList>
            <person name="Varghese N."/>
            <person name="Submissions S."/>
        </authorList>
    </citation>
    <scope>NUCLEOTIDE SEQUENCE [LARGE SCALE GENOMIC DNA]</scope>
    <source>
        <strain evidence="11">930I</strain>
    </source>
</reference>
<evidence type="ECO:0000313" key="10">
    <source>
        <dbReference type="EMBL" id="SDG49843.1"/>
    </source>
</evidence>
<feature type="domain" description="Acyl-CoA dehydrogenase/oxidase N-terminal" evidence="8">
    <location>
        <begin position="39"/>
        <end position="157"/>
    </location>
</feature>
<feature type="domain" description="Acyl-CoA oxidase/dehydrogenase middle" evidence="7">
    <location>
        <begin position="162"/>
        <end position="263"/>
    </location>
</feature>
<protein>
    <submittedName>
        <fullName evidence="10">Butyryl-CoA dehydrogenase</fullName>
    </submittedName>
</protein>
<comment type="similarity">
    <text evidence="2 5">Belongs to the acyl-CoA dehydrogenase family.</text>
</comment>
<gene>
    <name evidence="10" type="ORF">SAMN05421742_101404</name>
</gene>
<dbReference type="InterPro" id="IPR025878">
    <property type="entry name" value="Acyl-CoA_dh-like_C_dom"/>
</dbReference>
<evidence type="ECO:0000259" key="7">
    <source>
        <dbReference type="Pfam" id="PF02770"/>
    </source>
</evidence>
<dbReference type="InterPro" id="IPR037069">
    <property type="entry name" value="AcylCoA_DH/ox_N_sf"/>
</dbReference>
<evidence type="ECO:0000256" key="5">
    <source>
        <dbReference type="RuleBase" id="RU362125"/>
    </source>
</evidence>
<dbReference type="InterPro" id="IPR052166">
    <property type="entry name" value="Diverse_Acyl-CoA_DH"/>
</dbReference>
<dbReference type="SUPFAM" id="SSF56645">
    <property type="entry name" value="Acyl-CoA dehydrogenase NM domain-like"/>
    <property type="match status" value="1"/>
</dbReference>
<dbReference type="EMBL" id="FNCV01000001">
    <property type="protein sequence ID" value="SDG49843.1"/>
    <property type="molecule type" value="Genomic_DNA"/>
</dbReference>
<dbReference type="STRING" id="83401.SAMN05421742_101404"/>
<feature type="domain" description="Acetyl-CoA dehydrogenase-like C-terminal" evidence="9">
    <location>
        <begin position="469"/>
        <end position="592"/>
    </location>
</feature>
<dbReference type="AlphaFoldDB" id="A0A1G7UQP6"/>
<keyword evidence="4 5" id="KW-0274">FAD</keyword>
<dbReference type="Proteomes" id="UP000217076">
    <property type="component" value="Unassembled WGS sequence"/>
</dbReference>
<dbReference type="RefSeq" id="WP_092614576.1">
    <property type="nucleotide sequence ID" value="NZ_FNCV01000001.1"/>
</dbReference>
<dbReference type="GO" id="GO:0016627">
    <property type="term" value="F:oxidoreductase activity, acting on the CH-CH group of donors"/>
    <property type="evidence" value="ECO:0007669"/>
    <property type="project" value="InterPro"/>
</dbReference>
<dbReference type="PANTHER" id="PTHR42803:SF3">
    <property type="entry name" value="ACYL-COA DEHYDROGENASE-RELATED"/>
    <property type="match status" value="1"/>
</dbReference>
<keyword evidence="11" id="KW-1185">Reference proteome</keyword>
<feature type="domain" description="Acyl-CoA dehydrogenase/oxidase C-terminal" evidence="6">
    <location>
        <begin position="284"/>
        <end position="451"/>
    </location>
</feature>
<organism evidence="10 11">
    <name type="scientific">Roseospirillum parvum</name>
    <dbReference type="NCBI Taxonomy" id="83401"/>
    <lineage>
        <taxon>Bacteria</taxon>
        <taxon>Pseudomonadati</taxon>
        <taxon>Pseudomonadota</taxon>
        <taxon>Alphaproteobacteria</taxon>
        <taxon>Rhodospirillales</taxon>
        <taxon>Rhodospirillaceae</taxon>
        <taxon>Roseospirillum</taxon>
    </lineage>
</organism>
<dbReference type="InterPro" id="IPR046373">
    <property type="entry name" value="Acyl-CoA_Oxase/DH_mid-dom_sf"/>
</dbReference>
<dbReference type="InterPro" id="IPR013786">
    <property type="entry name" value="AcylCoA_DH/ox_N"/>
</dbReference>
<dbReference type="GO" id="GO:0050660">
    <property type="term" value="F:flavin adenine dinucleotide binding"/>
    <property type="evidence" value="ECO:0007669"/>
    <property type="project" value="InterPro"/>
</dbReference>
<evidence type="ECO:0000259" key="8">
    <source>
        <dbReference type="Pfam" id="PF02771"/>
    </source>
</evidence>
<keyword evidence="3 5" id="KW-0285">Flavoprotein</keyword>
<dbReference type="Pfam" id="PF02770">
    <property type="entry name" value="Acyl-CoA_dh_M"/>
    <property type="match status" value="1"/>
</dbReference>
<comment type="cofactor">
    <cofactor evidence="1 5">
        <name>FAD</name>
        <dbReference type="ChEBI" id="CHEBI:57692"/>
    </cofactor>
</comment>
<dbReference type="OrthoDB" id="9807883at2"/>
<evidence type="ECO:0000259" key="6">
    <source>
        <dbReference type="Pfam" id="PF00441"/>
    </source>
</evidence>
<evidence type="ECO:0000256" key="3">
    <source>
        <dbReference type="ARBA" id="ARBA00022630"/>
    </source>
</evidence>
<dbReference type="Gene3D" id="1.10.540.10">
    <property type="entry name" value="Acyl-CoA dehydrogenase/oxidase, N-terminal domain"/>
    <property type="match status" value="1"/>
</dbReference>
<dbReference type="Gene3D" id="1.20.140.10">
    <property type="entry name" value="Butyryl-CoA Dehydrogenase, subunit A, domain 3"/>
    <property type="match status" value="1"/>
</dbReference>
<dbReference type="InterPro" id="IPR036250">
    <property type="entry name" value="AcylCo_DH-like_C"/>
</dbReference>
<evidence type="ECO:0000313" key="11">
    <source>
        <dbReference type="Proteomes" id="UP000217076"/>
    </source>
</evidence>